<gene>
    <name evidence="4" type="ORF">NWFMUON74_71210</name>
</gene>
<dbReference type="Pfam" id="PF11887">
    <property type="entry name" value="Mce4_CUP1"/>
    <property type="match status" value="1"/>
</dbReference>
<dbReference type="KEGG" id="nwl:NWFMUON74_71210"/>
<accession>A0A7G1KZ90</accession>
<evidence type="ECO:0000256" key="1">
    <source>
        <dbReference type="SAM" id="MobiDB-lite"/>
    </source>
</evidence>
<evidence type="ECO:0000259" key="3">
    <source>
        <dbReference type="Pfam" id="PF11887"/>
    </source>
</evidence>
<evidence type="ECO:0000313" key="5">
    <source>
        <dbReference type="Proteomes" id="UP000516173"/>
    </source>
</evidence>
<dbReference type="InterPro" id="IPR052336">
    <property type="entry name" value="MlaD_Phospholipid_Transporter"/>
</dbReference>
<dbReference type="RefSeq" id="WP_342212948.1">
    <property type="nucleotide sequence ID" value="NZ_AP023396.1"/>
</dbReference>
<protein>
    <submittedName>
        <fullName evidence="4">Putative MCE family protein</fullName>
    </submittedName>
</protein>
<dbReference type="GO" id="GO:0005576">
    <property type="term" value="C:extracellular region"/>
    <property type="evidence" value="ECO:0007669"/>
    <property type="project" value="TreeGrafter"/>
</dbReference>
<sequence length="389" mass="42125">MSWLKRHKLLLSSVGLVLVFLVGATYLLISVMRVNPVRQTYVVTVALDRSGGLQPGNDVTLRGYRVGKVNDIKLADHGGSISAEAEIDSRYRIPVDTRVAVQALSGAGEQYIDFRPETDQGPFLADGARIKYDPEKVTTPTPVWSVLDNASAFFDQIDPDRFTAILNELDVALSGGPDQMRSMIDALSLVTAGLDNLLPQTTNLLANLRTIASTTSNAQPDLSTLTANSQTLFNQFNGANDELRKVLDTAPEQMQQLGAVLDKTADPITSLATNFAAITKAAQLRVPALRALFPSLVTGASAIGVPAHDNEFYTILDIWPRPFCEYNNKPTAPYVIQDGSLPKYNYCTNPPPDQQIRGSANAPRPDVPNNGAQMPAGADPNERTLPPVR</sequence>
<dbReference type="InterPro" id="IPR024516">
    <property type="entry name" value="Mce_C"/>
</dbReference>
<feature type="domain" description="Mce/MlaD" evidence="2">
    <location>
        <begin position="39"/>
        <end position="116"/>
    </location>
</feature>
<dbReference type="InterPro" id="IPR005693">
    <property type="entry name" value="Mce"/>
</dbReference>
<dbReference type="InterPro" id="IPR003399">
    <property type="entry name" value="Mce/MlaD"/>
</dbReference>
<dbReference type="NCBIfam" id="TIGR00996">
    <property type="entry name" value="Mtu_fam_mce"/>
    <property type="match status" value="1"/>
</dbReference>
<feature type="region of interest" description="Disordered" evidence="1">
    <location>
        <begin position="349"/>
        <end position="389"/>
    </location>
</feature>
<proteinExistence type="predicted"/>
<dbReference type="Pfam" id="PF02470">
    <property type="entry name" value="MlaD"/>
    <property type="match status" value="1"/>
</dbReference>
<evidence type="ECO:0000313" key="4">
    <source>
        <dbReference type="EMBL" id="BCK59349.1"/>
    </source>
</evidence>
<reference evidence="4 5" key="1">
    <citation type="submission" date="2020-08" db="EMBL/GenBank/DDBJ databases">
        <title>Genome Sequencing of Nocardia wallacei strain FMUON74 and assembly.</title>
        <authorList>
            <person name="Toyokawa M."/>
            <person name="Uesaka K."/>
        </authorList>
    </citation>
    <scope>NUCLEOTIDE SEQUENCE [LARGE SCALE GENOMIC DNA]</scope>
    <source>
        <strain evidence="4 5">FMUON74</strain>
    </source>
</reference>
<dbReference type="PANTHER" id="PTHR33371">
    <property type="entry name" value="INTERMEMBRANE PHOSPHOLIPID TRANSPORT SYSTEM BINDING PROTEIN MLAD-RELATED"/>
    <property type="match status" value="1"/>
</dbReference>
<keyword evidence="5" id="KW-1185">Reference proteome</keyword>
<organism evidence="4 5">
    <name type="scientific">Nocardia wallacei</name>
    <dbReference type="NCBI Taxonomy" id="480035"/>
    <lineage>
        <taxon>Bacteria</taxon>
        <taxon>Bacillati</taxon>
        <taxon>Actinomycetota</taxon>
        <taxon>Actinomycetes</taxon>
        <taxon>Mycobacteriales</taxon>
        <taxon>Nocardiaceae</taxon>
        <taxon>Nocardia</taxon>
    </lineage>
</organism>
<name>A0A7G1KZ90_9NOCA</name>
<dbReference type="GeneID" id="80351490"/>
<feature type="domain" description="Mammalian cell entry C-terminal" evidence="3">
    <location>
        <begin position="124"/>
        <end position="296"/>
    </location>
</feature>
<dbReference type="Proteomes" id="UP000516173">
    <property type="component" value="Chromosome"/>
</dbReference>
<evidence type="ECO:0000259" key="2">
    <source>
        <dbReference type="Pfam" id="PF02470"/>
    </source>
</evidence>
<dbReference type="EMBL" id="AP023396">
    <property type="protein sequence ID" value="BCK59349.1"/>
    <property type="molecule type" value="Genomic_DNA"/>
</dbReference>
<dbReference type="PANTHER" id="PTHR33371:SF16">
    <property type="entry name" value="MCE-FAMILY PROTEIN MCE3F"/>
    <property type="match status" value="1"/>
</dbReference>
<dbReference type="AlphaFoldDB" id="A0A7G1KZ90"/>